<comment type="caution">
    <text evidence="1">The sequence shown here is derived from an EMBL/GenBank/DDBJ whole genome shotgun (WGS) entry which is preliminary data.</text>
</comment>
<dbReference type="Proteomes" id="UP000479710">
    <property type="component" value="Unassembled WGS sequence"/>
</dbReference>
<sequence length="62" mass="6282">MACPPLADGCCGLVVHSCGGTARGSGTPAVRVAATARMDSGGGPLFDLFRVMAARMNRDDVD</sequence>
<accession>A0A6G1BPX5</accession>
<dbReference type="EMBL" id="SPHZ02000012">
    <property type="protein sequence ID" value="KAF0890039.1"/>
    <property type="molecule type" value="Genomic_DNA"/>
</dbReference>
<keyword evidence="2" id="KW-1185">Reference proteome</keyword>
<organism evidence="1 2">
    <name type="scientific">Oryza meyeriana var. granulata</name>
    <dbReference type="NCBI Taxonomy" id="110450"/>
    <lineage>
        <taxon>Eukaryota</taxon>
        <taxon>Viridiplantae</taxon>
        <taxon>Streptophyta</taxon>
        <taxon>Embryophyta</taxon>
        <taxon>Tracheophyta</taxon>
        <taxon>Spermatophyta</taxon>
        <taxon>Magnoliopsida</taxon>
        <taxon>Liliopsida</taxon>
        <taxon>Poales</taxon>
        <taxon>Poaceae</taxon>
        <taxon>BOP clade</taxon>
        <taxon>Oryzoideae</taxon>
        <taxon>Oryzeae</taxon>
        <taxon>Oryzinae</taxon>
        <taxon>Oryza</taxon>
        <taxon>Oryza meyeriana</taxon>
    </lineage>
</organism>
<name>A0A6G1BPX5_9ORYZ</name>
<protein>
    <submittedName>
        <fullName evidence="1">Uncharacterized protein</fullName>
    </submittedName>
</protein>
<dbReference type="AlphaFoldDB" id="A0A6G1BPX5"/>
<gene>
    <name evidence="1" type="ORF">E2562_035838</name>
</gene>
<evidence type="ECO:0000313" key="1">
    <source>
        <dbReference type="EMBL" id="KAF0890039.1"/>
    </source>
</evidence>
<proteinExistence type="predicted"/>
<reference evidence="1 2" key="1">
    <citation type="submission" date="2019-11" db="EMBL/GenBank/DDBJ databases">
        <title>Whole genome sequence of Oryza granulata.</title>
        <authorList>
            <person name="Li W."/>
        </authorList>
    </citation>
    <scope>NUCLEOTIDE SEQUENCE [LARGE SCALE GENOMIC DNA]</scope>
    <source>
        <strain evidence="2">cv. Menghai</strain>
        <tissue evidence="1">Leaf</tissue>
    </source>
</reference>
<evidence type="ECO:0000313" key="2">
    <source>
        <dbReference type="Proteomes" id="UP000479710"/>
    </source>
</evidence>